<dbReference type="Proteomes" id="UP000007797">
    <property type="component" value="Unassembled WGS sequence"/>
</dbReference>
<accession>F4PUZ8</accession>
<name>F4PUZ8_CACFS</name>
<keyword evidence="1" id="KW-0472">Membrane</keyword>
<feature type="transmembrane region" description="Helical" evidence="1">
    <location>
        <begin position="205"/>
        <end position="223"/>
    </location>
</feature>
<evidence type="ECO:0000256" key="1">
    <source>
        <dbReference type="SAM" id="Phobius"/>
    </source>
</evidence>
<dbReference type="KEGG" id="dfa:DFA_00989"/>
<keyword evidence="3" id="KW-1185">Reference proteome</keyword>
<proteinExistence type="predicted"/>
<dbReference type="OMA" id="LAHESYI"/>
<gene>
    <name evidence="2" type="ORF">DFA_00989</name>
</gene>
<dbReference type="EMBL" id="GL883010">
    <property type="protein sequence ID" value="EGG21114.1"/>
    <property type="molecule type" value="Genomic_DNA"/>
</dbReference>
<keyword evidence="1" id="KW-1133">Transmembrane helix</keyword>
<dbReference type="AlphaFoldDB" id="F4PUZ8"/>
<protein>
    <submittedName>
        <fullName evidence="2">Uncharacterized protein</fullName>
    </submittedName>
</protein>
<reference evidence="3" key="1">
    <citation type="journal article" date="2011" name="Genome Res.">
        <title>Phylogeny-wide analysis of social amoeba genomes highlights ancient origins for complex intercellular communication.</title>
        <authorList>
            <person name="Heidel A.J."/>
            <person name="Lawal H.M."/>
            <person name="Felder M."/>
            <person name="Schilde C."/>
            <person name="Helps N.R."/>
            <person name="Tunggal B."/>
            <person name="Rivero F."/>
            <person name="John U."/>
            <person name="Schleicher M."/>
            <person name="Eichinger L."/>
            <person name="Platzer M."/>
            <person name="Noegel A.A."/>
            <person name="Schaap P."/>
            <person name="Gloeckner G."/>
        </authorList>
    </citation>
    <scope>NUCLEOTIDE SEQUENCE [LARGE SCALE GENOMIC DNA]</scope>
    <source>
        <strain evidence="3">SH3</strain>
    </source>
</reference>
<dbReference type="GeneID" id="14873095"/>
<evidence type="ECO:0000313" key="2">
    <source>
        <dbReference type="EMBL" id="EGG21114.1"/>
    </source>
</evidence>
<dbReference type="RefSeq" id="XP_004358964.1">
    <property type="nucleotide sequence ID" value="XM_004358907.1"/>
</dbReference>
<sequence>MSSKGVGGGGIGAVDNQVIILQSSSSQSQSQLLDSYYQKIQEDGVVYQKSMVVHARRAILNETVVTVTMDGVETSNVATSDTDWVVTNRDTLAHESYIVPDSIFCKKYRYSSNHRGWIPTTLCRVKAIKVDSSFPSSFYITARWNQPMIVHRGDYLVIPFISTNESALEIYRIAQIEFNQTYRQLTMMEKSTDYFNNHHHLGQTLLISFTCLTCIAAAALVLFKKGNK</sequence>
<keyword evidence="1" id="KW-0812">Transmembrane</keyword>
<evidence type="ECO:0000313" key="3">
    <source>
        <dbReference type="Proteomes" id="UP000007797"/>
    </source>
</evidence>
<organism evidence="2 3">
    <name type="scientific">Cavenderia fasciculata</name>
    <name type="common">Slime mold</name>
    <name type="synonym">Dictyostelium fasciculatum</name>
    <dbReference type="NCBI Taxonomy" id="261658"/>
    <lineage>
        <taxon>Eukaryota</taxon>
        <taxon>Amoebozoa</taxon>
        <taxon>Evosea</taxon>
        <taxon>Eumycetozoa</taxon>
        <taxon>Dictyostelia</taxon>
        <taxon>Acytosteliales</taxon>
        <taxon>Cavenderiaceae</taxon>
        <taxon>Cavenderia</taxon>
    </lineage>
</organism>